<dbReference type="EMBL" id="FNFB01000033">
    <property type="protein sequence ID" value="SDL94082.1"/>
    <property type="molecule type" value="Genomic_DNA"/>
</dbReference>
<dbReference type="Proteomes" id="UP000198683">
    <property type="component" value="Unassembled WGS sequence"/>
</dbReference>
<sequence length="128" mass="13239">MVGRMTGPWRTPRGSIAFTIAMGLVLLSLVLAGASGRTSSGPAVAQGSASGPVWQLSGSGADLTGLPPQASNAREHHVLSLWPPLRGERHSELAHLALLPALGSDPGMLREPQQLTHRTAGSRSPPQA</sequence>
<evidence type="ECO:0000313" key="2">
    <source>
        <dbReference type="EMBL" id="SDL94082.1"/>
    </source>
</evidence>
<feature type="region of interest" description="Disordered" evidence="1">
    <location>
        <begin position="104"/>
        <end position="128"/>
    </location>
</feature>
<gene>
    <name evidence="2" type="ORF">SAMN05421874_13345</name>
</gene>
<reference evidence="2 3" key="1">
    <citation type="submission" date="2016-10" db="EMBL/GenBank/DDBJ databases">
        <authorList>
            <person name="de Groot N.N."/>
        </authorList>
    </citation>
    <scope>NUCLEOTIDE SEQUENCE [LARGE SCALE GENOMIC DNA]</scope>
    <source>
        <strain evidence="2 3">CGMCC 4.5681</strain>
    </source>
</reference>
<keyword evidence="3" id="KW-1185">Reference proteome</keyword>
<proteinExistence type="predicted"/>
<feature type="compositionally biased region" description="Polar residues" evidence="1">
    <location>
        <begin position="113"/>
        <end position="128"/>
    </location>
</feature>
<evidence type="ECO:0000256" key="1">
    <source>
        <dbReference type="SAM" id="MobiDB-lite"/>
    </source>
</evidence>
<protein>
    <submittedName>
        <fullName evidence="2">Uncharacterized protein</fullName>
    </submittedName>
</protein>
<evidence type="ECO:0000313" key="3">
    <source>
        <dbReference type="Proteomes" id="UP000198683"/>
    </source>
</evidence>
<organism evidence="2 3">
    <name type="scientific">Nonomuraea maritima</name>
    <dbReference type="NCBI Taxonomy" id="683260"/>
    <lineage>
        <taxon>Bacteria</taxon>
        <taxon>Bacillati</taxon>
        <taxon>Actinomycetota</taxon>
        <taxon>Actinomycetes</taxon>
        <taxon>Streptosporangiales</taxon>
        <taxon>Streptosporangiaceae</taxon>
        <taxon>Nonomuraea</taxon>
    </lineage>
</organism>
<accession>A0A1G9P5C3</accession>
<dbReference type="AlphaFoldDB" id="A0A1G9P5C3"/>
<name>A0A1G9P5C3_9ACTN</name>